<accession>A0ABR1RDP3</accession>
<reference evidence="1 2" key="1">
    <citation type="submission" date="2023-01" db="EMBL/GenBank/DDBJ databases">
        <title>Analysis of 21 Apiospora genomes using comparative genomics revels a genus with tremendous synthesis potential of carbohydrate active enzymes and secondary metabolites.</title>
        <authorList>
            <person name="Sorensen T."/>
        </authorList>
    </citation>
    <scope>NUCLEOTIDE SEQUENCE [LARGE SCALE GENOMIC DNA]</scope>
    <source>
        <strain evidence="1 2">CBS 20057</strain>
    </source>
</reference>
<comment type="caution">
    <text evidence="1">The sequence shown here is derived from an EMBL/GenBank/DDBJ whole genome shotgun (WGS) entry which is preliminary data.</text>
</comment>
<evidence type="ECO:0000313" key="2">
    <source>
        <dbReference type="Proteomes" id="UP001396898"/>
    </source>
</evidence>
<proteinExistence type="predicted"/>
<sequence length="149" mass="17233">MPRLADISYSREATIAAELGVVYWIKCPGAIEDSPAVEPVLDDVVDYAPEAEWEWRGNGPAWAVADFFEQLRREFRRLDFVPAGSRTVIDDYSNHSGESGDGSTEALRKVYREHGWPDLERYRKEDCLRAVRDMLREKYPDLLDDEYDE</sequence>
<evidence type="ECO:0000313" key="1">
    <source>
        <dbReference type="EMBL" id="KAK8007996.1"/>
    </source>
</evidence>
<gene>
    <name evidence="1" type="ORF">PG991_010547</name>
</gene>
<organism evidence="1 2">
    <name type="scientific">Apiospora marii</name>
    <dbReference type="NCBI Taxonomy" id="335849"/>
    <lineage>
        <taxon>Eukaryota</taxon>
        <taxon>Fungi</taxon>
        <taxon>Dikarya</taxon>
        <taxon>Ascomycota</taxon>
        <taxon>Pezizomycotina</taxon>
        <taxon>Sordariomycetes</taxon>
        <taxon>Xylariomycetidae</taxon>
        <taxon>Amphisphaeriales</taxon>
        <taxon>Apiosporaceae</taxon>
        <taxon>Apiospora</taxon>
    </lineage>
</organism>
<protein>
    <submittedName>
        <fullName evidence="1">Uncharacterized protein</fullName>
    </submittedName>
</protein>
<keyword evidence="2" id="KW-1185">Reference proteome</keyword>
<name>A0ABR1RDP3_9PEZI</name>
<dbReference type="Proteomes" id="UP001396898">
    <property type="component" value="Unassembled WGS sequence"/>
</dbReference>
<dbReference type="EMBL" id="JAQQWI010000016">
    <property type="protein sequence ID" value="KAK8007996.1"/>
    <property type="molecule type" value="Genomic_DNA"/>
</dbReference>